<evidence type="ECO:0000313" key="2">
    <source>
        <dbReference type="EMBL" id="CAH2408293.1"/>
    </source>
</evidence>
<dbReference type="RefSeq" id="WP_254021583.1">
    <property type="nucleotide sequence ID" value="NZ_CAKXZT010000166.1"/>
</dbReference>
<dbReference type="EMBL" id="CAKXZT010000166">
    <property type="protein sequence ID" value="CAH2408293.1"/>
    <property type="molecule type" value="Genomic_DNA"/>
</dbReference>
<feature type="chain" id="PRO_5045941409" description="BA14K family protein" evidence="1">
    <location>
        <begin position="25"/>
        <end position="71"/>
    </location>
</feature>
<reference evidence="2 3" key="1">
    <citation type="submission" date="2022-03" db="EMBL/GenBank/DDBJ databases">
        <authorList>
            <person name="Brunel B."/>
        </authorList>
    </citation>
    <scope>NUCLEOTIDE SEQUENCE [LARGE SCALE GENOMIC DNA]</scope>
    <source>
        <strain evidence="2">STM5069sample</strain>
    </source>
</reference>
<keyword evidence="3" id="KW-1185">Reference proteome</keyword>
<evidence type="ECO:0000313" key="3">
    <source>
        <dbReference type="Proteomes" id="UP001153050"/>
    </source>
</evidence>
<accession>A0ABM9EFZ9</accession>
<sequence length="71" mass="7552">MRSITVKAALAAMLIAIPLTGAFAAGGGHGEGRGSSAYGDFAQKRWFDGIDSFHHYPTPLGVKHYGSPYNR</sequence>
<organism evidence="2 3">
    <name type="scientific">Mesorhizobium escarrei</name>
    <dbReference type="NCBI Taxonomy" id="666018"/>
    <lineage>
        <taxon>Bacteria</taxon>
        <taxon>Pseudomonadati</taxon>
        <taxon>Pseudomonadota</taxon>
        <taxon>Alphaproteobacteria</taxon>
        <taxon>Hyphomicrobiales</taxon>
        <taxon>Phyllobacteriaceae</taxon>
        <taxon>Mesorhizobium</taxon>
    </lineage>
</organism>
<evidence type="ECO:0008006" key="4">
    <source>
        <dbReference type="Google" id="ProtNLM"/>
    </source>
</evidence>
<name>A0ABM9EFZ9_9HYPH</name>
<protein>
    <recommendedName>
        <fullName evidence="4">BA14K family protein</fullName>
    </recommendedName>
</protein>
<proteinExistence type="predicted"/>
<evidence type="ECO:0000256" key="1">
    <source>
        <dbReference type="SAM" id="SignalP"/>
    </source>
</evidence>
<gene>
    <name evidence="2" type="ORF">MES5069_680003</name>
</gene>
<feature type="signal peptide" evidence="1">
    <location>
        <begin position="1"/>
        <end position="24"/>
    </location>
</feature>
<comment type="caution">
    <text evidence="2">The sequence shown here is derived from an EMBL/GenBank/DDBJ whole genome shotgun (WGS) entry which is preliminary data.</text>
</comment>
<keyword evidence="1" id="KW-0732">Signal</keyword>
<dbReference type="Proteomes" id="UP001153050">
    <property type="component" value="Unassembled WGS sequence"/>
</dbReference>